<evidence type="ECO:0000313" key="2">
    <source>
        <dbReference type="EMBL" id="WVZ86259.1"/>
    </source>
</evidence>
<feature type="region of interest" description="Disordered" evidence="1">
    <location>
        <begin position="1"/>
        <end position="31"/>
    </location>
</feature>
<accession>A0AAQ3U8L3</accession>
<keyword evidence="3" id="KW-1185">Reference proteome</keyword>
<dbReference type="Proteomes" id="UP001341281">
    <property type="component" value="Chromosome 07"/>
</dbReference>
<organism evidence="2 3">
    <name type="scientific">Paspalum notatum var. saurae</name>
    <dbReference type="NCBI Taxonomy" id="547442"/>
    <lineage>
        <taxon>Eukaryota</taxon>
        <taxon>Viridiplantae</taxon>
        <taxon>Streptophyta</taxon>
        <taxon>Embryophyta</taxon>
        <taxon>Tracheophyta</taxon>
        <taxon>Spermatophyta</taxon>
        <taxon>Magnoliopsida</taxon>
        <taxon>Liliopsida</taxon>
        <taxon>Poales</taxon>
        <taxon>Poaceae</taxon>
        <taxon>PACMAD clade</taxon>
        <taxon>Panicoideae</taxon>
        <taxon>Andropogonodae</taxon>
        <taxon>Paspaleae</taxon>
        <taxon>Paspalinae</taxon>
        <taxon>Paspalum</taxon>
    </lineage>
</organism>
<feature type="non-terminal residue" evidence="2">
    <location>
        <position position="1"/>
    </location>
</feature>
<feature type="compositionally biased region" description="Pro residues" evidence="1">
    <location>
        <begin position="93"/>
        <end position="103"/>
    </location>
</feature>
<name>A0AAQ3U8L3_PASNO</name>
<evidence type="ECO:0000256" key="1">
    <source>
        <dbReference type="SAM" id="MobiDB-lite"/>
    </source>
</evidence>
<reference evidence="2 3" key="1">
    <citation type="submission" date="2024-02" db="EMBL/GenBank/DDBJ databases">
        <title>High-quality chromosome-scale genome assembly of Pensacola bahiagrass (Paspalum notatum Flugge var. saurae).</title>
        <authorList>
            <person name="Vega J.M."/>
            <person name="Podio M."/>
            <person name="Orjuela J."/>
            <person name="Siena L.A."/>
            <person name="Pessino S.C."/>
            <person name="Combes M.C."/>
            <person name="Mariac C."/>
            <person name="Albertini E."/>
            <person name="Pupilli F."/>
            <person name="Ortiz J.P.A."/>
            <person name="Leblanc O."/>
        </authorList>
    </citation>
    <scope>NUCLEOTIDE SEQUENCE [LARGE SCALE GENOMIC DNA]</scope>
    <source>
        <strain evidence="2">R1</strain>
        <tissue evidence="2">Leaf</tissue>
    </source>
</reference>
<dbReference type="EMBL" id="CP144751">
    <property type="protein sequence ID" value="WVZ86259.1"/>
    <property type="molecule type" value="Genomic_DNA"/>
</dbReference>
<protein>
    <submittedName>
        <fullName evidence="2">Uncharacterized protein</fullName>
    </submittedName>
</protein>
<proteinExistence type="predicted"/>
<feature type="region of interest" description="Disordered" evidence="1">
    <location>
        <begin position="64"/>
        <end position="131"/>
    </location>
</feature>
<feature type="compositionally biased region" description="Low complexity" evidence="1">
    <location>
        <begin position="1"/>
        <end position="15"/>
    </location>
</feature>
<evidence type="ECO:0000313" key="3">
    <source>
        <dbReference type="Proteomes" id="UP001341281"/>
    </source>
</evidence>
<gene>
    <name evidence="2" type="ORF">U9M48_033070</name>
</gene>
<dbReference type="AlphaFoldDB" id="A0AAQ3U8L3"/>
<sequence length="131" mass="13781">EVAPQQHTAAPQAVAPQPPTPSSVAPCGSRLRRHNTWRRRAEAHMGLGRSFVCASHRLRLAPPPAALPVPCRRLRPAPPPPAALPVPRRRLRPAPPPPPPPPSHAAALPYRPPAAPSPTTAAFSSLLAGGQ</sequence>